<dbReference type="Gene3D" id="3.40.50.150">
    <property type="entry name" value="Vaccinia Virus protein VP39"/>
    <property type="match status" value="1"/>
</dbReference>
<keyword evidence="7" id="KW-1185">Reference proteome</keyword>
<dbReference type="GO" id="GO:0008171">
    <property type="term" value="F:O-methyltransferase activity"/>
    <property type="evidence" value="ECO:0007669"/>
    <property type="project" value="InterPro"/>
</dbReference>
<evidence type="ECO:0000313" key="7">
    <source>
        <dbReference type="Proteomes" id="UP000199645"/>
    </source>
</evidence>
<dbReference type="InterPro" id="IPR036388">
    <property type="entry name" value="WH-like_DNA-bd_sf"/>
</dbReference>
<keyword evidence="3" id="KW-0949">S-adenosyl-L-methionine</keyword>
<evidence type="ECO:0000313" key="6">
    <source>
        <dbReference type="EMBL" id="SFF52853.1"/>
    </source>
</evidence>
<dbReference type="PIRSF" id="PIRSF005739">
    <property type="entry name" value="O-mtase"/>
    <property type="match status" value="1"/>
</dbReference>
<evidence type="ECO:0000259" key="4">
    <source>
        <dbReference type="Pfam" id="PF00891"/>
    </source>
</evidence>
<dbReference type="Proteomes" id="UP000199645">
    <property type="component" value="Unassembled WGS sequence"/>
</dbReference>
<dbReference type="AlphaFoldDB" id="A0A1I2JG67"/>
<dbReference type="PANTHER" id="PTHR43712">
    <property type="entry name" value="PUTATIVE (AFU_ORTHOLOGUE AFUA_4G14580)-RELATED"/>
    <property type="match status" value="1"/>
</dbReference>
<dbReference type="PANTHER" id="PTHR43712:SF2">
    <property type="entry name" value="O-METHYLTRANSFERASE CICE"/>
    <property type="match status" value="1"/>
</dbReference>
<dbReference type="InterPro" id="IPR016461">
    <property type="entry name" value="COMT-like"/>
</dbReference>
<keyword evidence="1 6" id="KW-0489">Methyltransferase</keyword>
<keyword evidence="2 6" id="KW-0808">Transferase</keyword>
<reference evidence="6 7" key="1">
    <citation type="submission" date="2016-10" db="EMBL/GenBank/DDBJ databases">
        <authorList>
            <person name="de Groot N.N."/>
        </authorList>
    </citation>
    <scope>NUCLEOTIDE SEQUENCE [LARGE SCALE GENOMIC DNA]</scope>
    <source>
        <strain evidence="6 7">DSM 43019</strain>
    </source>
</reference>
<dbReference type="InterPro" id="IPR036390">
    <property type="entry name" value="WH_DNA-bd_sf"/>
</dbReference>
<proteinExistence type="predicted"/>
<protein>
    <submittedName>
        <fullName evidence="6">O-methyltransferase</fullName>
    </submittedName>
</protein>
<dbReference type="PROSITE" id="PS51683">
    <property type="entry name" value="SAM_OMT_II"/>
    <property type="match status" value="1"/>
</dbReference>
<dbReference type="InterPro" id="IPR001077">
    <property type="entry name" value="COMT_C"/>
</dbReference>
<dbReference type="SUPFAM" id="SSF46785">
    <property type="entry name" value="Winged helix' DNA-binding domain"/>
    <property type="match status" value="1"/>
</dbReference>
<dbReference type="STRING" id="35752.SAMN05421541_112180"/>
<evidence type="ECO:0000259" key="5">
    <source>
        <dbReference type="Pfam" id="PF08100"/>
    </source>
</evidence>
<accession>A0A1I2JG67</accession>
<evidence type="ECO:0000256" key="3">
    <source>
        <dbReference type="ARBA" id="ARBA00022691"/>
    </source>
</evidence>
<evidence type="ECO:0000256" key="1">
    <source>
        <dbReference type="ARBA" id="ARBA00022603"/>
    </source>
</evidence>
<dbReference type="Gene3D" id="1.10.10.10">
    <property type="entry name" value="Winged helix-like DNA-binding domain superfamily/Winged helix DNA-binding domain"/>
    <property type="match status" value="1"/>
</dbReference>
<dbReference type="Pfam" id="PF00891">
    <property type="entry name" value="Methyltransf_2"/>
    <property type="match status" value="1"/>
</dbReference>
<feature type="domain" description="O-methyltransferase dimerisation" evidence="5">
    <location>
        <begin position="18"/>
        <end position="88"/>
    </location>
</feature>
<feature type="domain" description="O-methyltransferase C-terminal" evidence="4">
    <location>
        <begin position="118"/>
        <end position="319"/>
    </location>
</feature>
<dbReference type="InterPro" id="IPR012967">
    <property type="entry name" value="COMT_dimerisation"/>
</dbReference>
<sequence length="339" mass="36186">MPTTTLNHHERLRALTDLLTPSIIRAAATLRLADHIAAGVNRTDALAEVTGTIPELLDMLLRRLAGLELLSRAEDGSYAVAPLGEPLLDTDPSGIRGLLSMDGLFGRQELALVNVLHTVRTGQPSHAAVFGAGYWEDINHNPEFVDALELNAHNPIGWDASIIVEGYDWSQVRSVTDVGGHSGALLIELLRSHPHLTGRLLDLKNVAEVGGRAIAAAGLADRAEAVVGSFFEPLPTGTDVYLLSAILADWDDEQAITILRHCGEAAGPGGKVLLAEVNLPVAETGSLETAGFELYLRATMPAPVRSVEQLERLGEAAGLRVSWRGPVTPVRSLLEFTLA</sequence>
<gene>
    <name evidence="6" type="ORF">SAMN05421541_112180</name>
</gene>
<dbReference type="Pfam" id="PF08100">
    <property type="entry name" value="Dimerisation"/>
    <property type="match status" value="1"/>
</dbReference>
<dbReference type="Gene3D" id="1.10.287.1350">
    <property type="match status" value="1"/>
</dbReference>
<evidence type="ECO:0000256" key="2">
    <source>
        <dbReference type="ARBA" id="ARBA00022679"/>
    </source>
</evidence>
<dbReference type="InterPro" id="IPR029063">
    <property type="entry name" value="SAM-dependent_MTases_sf"/>
</dbReference>
<dbReference type="OrthoDB" id="3804952at2"/>
<organism evidence="6 7">
    <name type="scientific">Actinoplanes philippinensis</name>
    <dbReference type="NCBI Taxonomy" id="35752"/>
    <lineage>
        <taxon>Bacteria</taxon>
        <taxon>Bacillati</taxon>
        <taxon>Actinomycetota</taxon>
        <taxon>Actinomycetes</taxon>
        <taxon>Micromonosporales</taxon>
        <taxon>Micromonosporaceae</taxon>
        <taxon>Actinoplanes</taxon>
    </lineage>
</organism>
<dbReference type="SUPFAM" id="SSF53335">
    <property type="entry name" value="S-adenosyl-L-methionine-dependent methyltransferases"/>
    <property type="match status" value="1"/>
</dbReference>
<name>A0A1I2JG67_9ACTN</name>
<dbReference type="GO" id="GO:0032259">
    <property type="term" value="P:methylation"/>
    <property type="evidence" value="ECO:0007669"/>
    <property type="project" value="UniProtKB-KW"/>
</dbReference>
<dbReference type="RefSeq" id="WP_093619517.1">
    <property type="nucleotide sequence ID" value="NZ_BOMT01000067.1"/>
</dbReference>
<dbReference type="EMBL" id="FONV01000012">
    <property type="protein sequence ID" value="SFF52853.1"/>
    <property type="molecule type" value="Genomic_DNA"/>
</dbReference>
<dbReference type="GO" id="GO:0046983">
    <property type="term" value="F:protein dimerization activity"/>
    <property type="evidence" value="ECO:0007669"/>
    <property type="project" value="InterPro"/>
</dbReference>